<protein>
    <submittedName>
        <fullName evidence="1">DUF21 domain-containing protein</fullName>
    </submittedName>
</protein>
<reference evidence="1" key="1">
    <citation type="submission" date="2019-04" db="EMBL/GenBank/DDBJ databases">
        <title>Microbes associate with the intestines of laboratory mice.</title>
        <authorList>
            <person name="Navarre W."/>
            <person name="Wong E."/>
            <person name="Huang K."/>
            <person name="Tropini C."/>
            <person name="Ng K."/>
            <person name="Yu B."/>
        </authorList>
    </citation>
    <scope>NUCLEOTIDE SEQUENCE</scope>
    <source>
        <strain evidence="1">NM73_A23</strain>
    </source>
</reference>
<dbReference type="EMBL" id="SRZC01000018">
    <property type="protein sequence ID" value="TGX81303.1"/>
    <property type="molecule type" value="Genomic_DNA"/>
</dbReference>
<dbReference type="Proteomes" id="UP000308886">
    <property type="component" value="Unassembled WGS sequence"/>
</dbReference>
<sequence>MILMFIYLVGAISISFLCSVVEAVLLSTPMSFITMKESEGSANALQLKKYKANIDRPIAAVLSLNTVAHTVGAAGVGAEAVKIFGEESFGIISAILTLLILVLSEIIPKTIGASHWRRLALPVAVVIKGMIIITYPLVWLSEYITKVFSSGESRFSVSREEVSAMVNVASEEGVLRTQESKIIQNAFKLTGVSAEDIMTPNLVVVSVPDSMTVKEFFSNVELTYSRIPVYHDNKDYIIGYVLKMTVLELLAKDSFDTRMSEIMRPILSFDEDKKVFGIWKEMLEKKEHISVICDKYGCLRGVVTMEDVIETMLGEEIVDEVDTNVDLQKVAMDKFKAMRTKK</sequence>
<comment type="caution">
    <text evidence="1">The sequence shown here is derived from an EMBL/GenBank/DDBJ whole genome shotgun (WGS) entry which is preliminary data.</text>
</comment>
<keyword evidence="2" id="KW-1185">Reference proteome</keyword>
<evidence type="ECO:0000313" key="2">
    <source>
        <dbReference type="Proteomes" id="UP000308886"/>
    </source>
</evidence>
<name>A0AC61QNM1_9BACT</name>
<accession>A0AC61QNM1</accession>
<evidence type="ECO:0000313" key="1">
    <source>
        <dbReference type="EMBL" id="TGX81303.1"/>
    </source>
</evidence>
<organism evidence="1 2">
    <name type="scientific">Palleniella muris</name>
    <dbReference type="NCBI Taxonomy" id="3038145"/>
    <lineage>
        <taxon>Bacteria</taxon>
        <taxon>Pseudomonadati</taxon>
        <taxon>Bacteroidota</taxon>
        <taxon>Bacteroidia</taxon>
        <taxon>Bacteroidales</taxon>
        <taxon>Prevotellaceae</taxon>
        <taxon>Palleniella</taxon>
    </lineage>
</organism>
<proteinExistence type="predicted"/>
<gene>
    <name evidence="1" type="ORF">E5358_10735</name>
</gene>